<evidence type="ECO:0000256" key="6">
    <source>
        <dbReference type="ARBA" id="ARBA00023316"/>
    </source>
</evidence>
<evidence type="ECO:0000256" key="2">
    <source>
        <dbReference type="ARBA" id="ARBA00013090"/>
    </source>
</evidence>
<dbReference type="InterPro" id="IPR004391">
    <property type="entry name" value="Glu_race"/>
</dbReference>
<sequence>MRIGVIDSGVGGLTVAHEIMRQLPQEPLMYFGDTARCPYGPRPAEEVRTFTMQMIAHLAQQRMKALVIACNTATAVVLREISQVAPIPIIGVIDPGARTAIKETKSGVIGVIGTEGTIRSGAYEQALKRINPNVKVYSLACPELAPFVEAGISNEREAYEIAQRSLSSFKGVPIDTLILGCTHYPLLSKYIRAVIGEQVKLISSAEETARELSVVLDYKGLLASQNQPAVPLQHKFFVSGNSTVMEQIARTFLNAPLDLEQVNLANQTVCTLPWTNS</sequence>
<dbReference type="SUPFAM" id="SSF53681">
    <property type="entry name" value="Aspartate/glutamate racemase"/>
    <property type="match status" value="2"/>
</dbReference>
<dbReference type="GO" id="GO:0008881">
    <property type="term" value="F:glutamate racemase activity"/>
    <property type="evidence" value="ECO:0007669"/>
    <property type="project" value="UniProtKB-UniRule"/>
</dbReference>
<feature type="active site" description="Proton donor/acceptor" evidence="8">
    <location>
        <position position="70"/>
    </location>
</feature>
<dbReference type="Proteomes" id="UP000284219">
    <property type="component" value="Unassembled WGS sequence"/>
</dbReference>
<keyword evidence="4 8" id="KW-0573">Peptidoglycan synthesis</keyword>
<gene>
    <name evidence="8" type="primary">murI</name>
    <name evidence="9" type="ORF">BEP19_05330</name>
</gene>
<dbReference type="HAMAP" id="MF_00258">
    <property type="entry name" value="Glu_racemase"/>
    <property type="match status" value="1"/>
</dbReference>
<comment type="function">
    <text evidence="8">Provides the (R)-glutamate required for cell wall biosynthesis.</text>
</comment>
<evidence type="ECO:0000256" key="8">
    <source>
        <dbReference type="HAMAP-Rule" id="MF_00258"/>
    </source>
</evidence>
<dbReference type="UniPathway" id="UPA00219"/>
<dbReference type="RefSeq" id="WP_120189081.1">
    <property type="nucleotide sequence ID" value="NZ_MCHY01000008.1"/>
</dbReference>
<dbReference type="FunFam" id="3.40.50.1860:FF:000002">
    <property type="entry name" value="Glutamate racemase"/>
    <property type="match status" value="1"/>
</dbReference>
<dbReference type="EMBL" id="MCHY01000008">
    <property type="protein sequence ID" value="RKD23853.1"/>
    <property type="molecule type" value="Genomic_DNA"/>
</dbReference>
<evidence type="ECO:0000256" key="4">
    <source>
        <dbReference type="ARBA" id="ARBA00022984"/>
    </source>
</evidence>
<dbReference type="OrthoDB" id="9801055at2"/>
<feature type="binding site" evidence="8">
    <location>
        <begin position="39"/>
        <end position="40"/>
    </location>
    <ligand>
        <name>substrate</name>
    </ligand>
</feature>
<feature type="binding site" evidence="8">
    <location>
        <begin position="7"/>
        <end position="8"/>
    </location>
    <ligand>
        <name>substrate</name>
    </ligand>
</feature>
<dbReference type="PROSITE" id="PS00923">
    <property type="entry name" value="ASP_GLU_RACEMASE_1"/>
    <property type="match status" value="1"/>
</dbReference>
<protein>
    <recommendedName>
        <fullName evidence="7 8">Glutamate racemase</fullName>
        <ecNumber evidence="2 8">5.1.1.3</ecNumber>
    </recommendedName>
</protein>
<comment type="caution">
    <text evidence="9">The sequence shown here is derived from an EMBL/GenBank/DDBJ whole genome shotgun (WGS) entry which is preliminary data.</text>
</comment>
<keyword evidence="3 8" id="KW-0133">Cell shape</keyword>
<proteinExistence type="inferred from homology"/>
<feature type="binding site" evidence="8">
    <location>
        <begin position="71"/>
        <end position="72"/>
    </location>
    <ligand>
        <name>substrate</name>
    </ligand>
</feature>
<evidence type="ECO:0000256" key="7">
    <source>
        <dbReference type="ARBA" id="ARBA00070053"/>
    </source>
</evidence>
<dbReference type="InterPro" id="IPR018187">
    <property type="entry name" value="Asp/Glu_racemase_AS_1"/>
</dbReference>
<dbReference type="AlphaFoldDB" id="A0A419SIM0"/>
<comment type="similarity">
    <text evidence="8">Belongs to the aspartate/glutamate racemases family.</text>
</comment>
<dbReference type="InterPro" id="IPR015942">
    <property type="entry name" value="Asp/Glu/hydantoin_racemase"/>
</dbReference>
<dbReference type="NCBIfam" id="NF002035">
    <property type="entry name" value="PRK00865.1-3"/>
    <property type="match status" value="1"/>
</dbReference>
<dbReference type="PROSITE" id="PS00924">
    <property type="entry name" value="ASP_GLU_RACEMASE_2"/>
    <property type="match status" value="1"/>
</dbReference>
<keyword evidence="10" id="KW-1185">Reference proteome</keyword>
<name>A0A419SIM0_9BACL</name>
<dbReference type="NCBIfam" id="TIGR00067">
    <property type="entry name" value="glut_race"/>
    <property type="match status" value="1"/>
</dbReference>
<dbReference type="GO" id="GO:0009252">
    <property type="term" value="P:peptidoglycan biosynthetic process"/>
    <property type="evidence" value="ECO:0007669"/>
    <property type="project" value="UniProtKB-UniRule"/>
</dbReference>
<dbReference type="PANTHER" id="PTHR21198">
    <property type="entry name" value="GLUTAMATE RACEMASE"/>
    <property type="match status" value="1"/>
</dbReference>
<dbReference type="GO" id="GO:0071555">
    <property type="term" value="P:cell wall organization"/>
    <property type="evidence" value="ECO:0007669"/>
    <property type="project" value="UniProtKB-KW"/>
</dbReference>
<dbReference type="InterPro" id="IPR033134">
    <property type="entry name" value="Asp/Glu_racemase_AS_2"/>
</dbReference>
<evidence type="ECO:0000313" key="10">
    <source>
        <dbReference type="Proteomes" id="UP000284219"/>
    </source>
</evidence>
<dbReference type="GO" id="GO:0042802">
    <property type="term" value="F:identical protein binding"/>
    <property type="evidence" value="ECO:0007669"/>
    <property type="project" value="UniProtKB-ARBA"/>
</dbReference>
<evidence type="ECO:0000313" key="9">
    <source>
        <dbReference type="EMBL" id="RKD23853.1"/>
    </source>
</evidence>
<evidence type="ECO:0000256" key="5">
    <source>
        <dbReference type="ARBA" id="ARBA00023235"/>
    </source>
</evidence>
<dbReference type="InterPro" id="IPR001920">
    <property type="entry name" value="Asp/Glu_race"/>
</dbReference>
<dbReference type="Gene3D" id="3.40.50.1860">
    <property type="match status" value="2"/>
</dbReference>
<evidence type="ECO:0000256" key="3">
    <source>
        <dbReference type="ARBA" id="ARBA00022960"/>
    </source>
</evidence>
<evidence type="ECO:0000256" key="1">
    <source>
        <dbReference type="ARBA" id="ARBA00001602"/>
    </source>
</evidence>
<feature type="binding site" evidence="8">
    <location>
        <begin position="182"/>
        <end position="183"/>
    </location>
    <ligand>
        <name>substrate</name>
    </ligand>
</feature>
<dbReference type="Pfam" id="PF01177">
    <property type="entry name" value="Asp_Glu_race"/>
    <property type="match status" value="1"/>
</dbReference>
<dbReference type="GO" id="GO:0008360">
    <property type="term" value="P:regulation of cell shape"/>
    <property type="evidence" value="ECO:0007669"/>
    <property type="project" value="UniProtKB-KW"/>
</dbReference>
<dbReference type="PANTHER" id="PTHR21198:SF2">
    <property type="entry name" value="GLUTAMATE RACEMASE"/>
    <property type="match status" value="1"/>
</dbReference>
<comment type="catalytic activity">
    <reaction evidence="1 8">
        <text>L-glutamate = D-glutamate</text>
        <dbReference type="Rhea" id="RHEA:12813"/>
        <dbReference type="ChEBI" id="CHEBI:29985"/>
        <dbReference type="ChEBI" id="CHEBI:29986"/>
        <dbReference type="EC" id="5.1.1.3"/>
    </reaction>
</comment>
<keyword evidence="5 8" id="KW-0413">Isomerase</keyword>
<reference evidence="9 10" key="1">
    <citation type="submission" date="2016-08" db="EMBL/GenBank/DDBJ databases">
        <title>Novel Firmicute Genomes.</title>
        <authorList>
            <person name="Poppleton D.I."/>
            <person name="Gribaldo S."/>
        </authorList>
    </citation>
    <scope>NUCLEOTIDE SEQUENCE [LARGE SCALE GENOMIC DNA]</scope>
    <source>
        <strain evidence="9 10">RAOx-1</strain>
    </source>
</reference>
<accession>A0A419SIM0</accession>
<comment type="pathway">
    <text evidence="8">Cell wall biogenesis; peptidoglycan biosynthesis.</text>
</comment>
<organism evidence="9 10">
    <name type="scientific">Ammoniphilus oxalaticus</name>
    <dbReference type="NCBI Taxonomy" id="66863"/>
    <lineage>
        <taxon>Bacteria</taxon>
        <taxon>Bacillati</taxon>
        <taxon>Bacillota</taxon>
        <taxon>Bacilli</taxon>
        <taxon>Bacillales</taxon>
        <taxon>Paenibacillaceae</taxon>
        <taxon>Aneurinibacillus group</taxon>
        <taxon>Ammoniphilus</taxon>
    </lineage>
</organism>
<keyword evidence="6 8" id="KW-0961">Cell wall biogenesis/degradation</keyword>
<feature type="active site" description="Proton donor/acceptor" evidence="8">
    <location>
        <position position="181"/>
    </location>
</feature>
<dbReference type="EC" id="5.1.1.3" evidence="2 8"/>